<evidence type="ECO:0000259" key="1">
    <source>
        <dbReference type="Pfam" id="PF13847"/>
    </source>
</evidence>
<dbReference type="AlphaFoldDB" id="A0A3D9S8B4"/>
<keyword evidence="2" id="KW-0489">Methyltransferase</keyword>
<dbReference type="SUPFAM" id="SSF53335">
    <property type="entry name" value="S-adenosyl-L-methionine-dependent methyltransferases"/>
    <property type="match status" value="1"/>
</dbReference>
<dbReference type="Gene3D" id="3.40.50.150">
    <property type="entry name" value="Vaccinia Virus protein VP39"/>
    <property type="match status" value="1"/>
</dbReference>
<sequence>MHERKSTYNIQNAILGFESEVERLKAQATMGWEKEYRNLQWYGLQNGMNVLELGSGPGFVTVQLFHSLPDSQIAALEIDASLIDKARSLLSDVASSRLRFVQSSVYDMGLASRQFV</sequence>
<dbReference type="CDD" id="cd02440">
    <property type="entry name" value="AdoMet_MTases"/>
    <property type="match status" value="1"/>
</dbReference>
<comment type="caution">
    <text evidence="2">The sequence shown here is derived from an EMBL/GenBank/DDBJ whole genome shotgun (WGS) entry which is preliminary data.</text>
</comment>
<dbReference type="GO" id="GO:0000179">
    <property type="term" value="F:rRNA (adenine-N6,N6-)-dimethyltransferase activity"/>
    <property type="evidence" value="ECO:0007669"/>
    <property type="project" value="InterPro"/>
</dbReference>
<dbReference type="RefSeq" id="WP_245995891.1">
    <property type="nucleotide sequence ID" value="NZ_QTTN01000007.1"/>
</dbReference>
<reference evidence="2 3" key="1">
    <citation type="submission" date="2018-08" db="EMBL/GenBank/DDBJ databases">
        <title>Genomic Encyclopedia of Type Strains, Phase III (KMG-III): the genomes of soil and plant-associated and newly described type strains.</title>
        <authorList>
            <person name="Whitman W."/>
        </authorList>
    </citation>
    <scope>NUCLEOTIDE SEQUENCE [LARGE SCALE GENOMIC DNA]</scope>
    <source>
        <strain evidence="2 3">CGMCC 1.10966</strain>
    </source>
</reference>
<proteinExistence type="predicted"/>
<dbReference type="EMBL" id="QTTN01000007">
    <property type="protein sequence ID" value="REE88955.1"/>
    <property type="molecule type" value="Genomic_DNA"/>
</dbReference>
<dbReference type="PROSITE" id="PS01131">
    <property type="entry name" value="RRNA_A_DIMETH"/>
    <property type="match status" value="1"/>
</dbReference>
<dbReference type="InterPro" id="IPR025714">
    <property type="entry name" value="Methyltranfer_dom"/>
</dbReference>
<keyword evidence="2" id="KW-0808">Transferase</keyword>
<dbReference type="Proteomes" id="UP000256304">
    <property type="component" value="Unassembled WGS sequence"/>
</dbReference>
<dbReference type="Pfam" id="PF13847">
    <property type="entry name" value="Methyltransf_31"/>
    <property type="match status" value="1"/>
</dbReference>
<name>A0A3D9S8B4_9BACL</name>
<evidence type="ECO:0000313" key="2">
    <source>
        <dbReference type="EMBL" id="REE88955.1"/>
    </source>
</evidence>
<accession>A0A3D9S8B4</accession>
<feature type="domain" description="Methyltransferase" evidence="1">
    <location>
        <begin position="45"/>
        <end position="110"/>
    </location>
</feature>
<keyword evidence="3" id="KW-1185">Reference proteome</keyword>
<organism evidence="2 3">
    <name type="scientific">Paenibacillus taihuensis</name>
    <dbReference type="NCBI Taxonomy" id="1156355"/>
    <lineage>
        <taxon>Bacteria</taxon>
        <taxon>Bacillati</taxon>
        <taxon>Bacillota</taxon>
        <taxon>Bacilli</taxon>
        <taxon>Bacillales</taxon>
        <taxon>Paenibacillaceae</taxon>
        <taxon>Paenibacillus</taxon>
    </lineage>
</organism>
<gene>
    <name evidence="2" type="ORF">A8990_10751</name>
</gene>
<protein>
    <submittedName>
        <fullName evidence="2">Methyltransferase family protein</fullName>
    </submittedName>
</protein>
<dbReference type="InterPro" id="IPR029063">
    <property type="entry name" value="SAM-dependent_MTases_sf"/>
</dbReference>
<evidence type="ECO:0000313" key="3">
    <source>
        <dbReference type="Proteomes" id="UP000256304"/>
    </source>
</evidence>
<dbReference type="InterPro" id="IPR020596">
    <property type="entry name" value="rRNA_Ade_Mease_Trfase_CS"/>
</dbReference>